<dbReference type="KEGG" id="pco:PHACADRAFT_262965"/>
<sequence>MFEHGESTCTADHAGLTSKYVEPQAISSRWRVLTRRYARNSDTSDILPRLSDQLLEAFKNVVLIAGVRMMAPSLQWTSVQEKMKDIIVESMVVQKAIGEDIAFSDFEVICPESNTQFNADTMEDADDCGCRRRKSVAEGMPVLCTTELGLRRREKVGDQGGRSGIKHTTVMKAKVAL</sequence>
<organism evidence="1 2">
    <name type="scientific">Phanerochaete carnosa (strain HHB-10118-sp)</name>
    <name type="common">White-rot fungus</name>
    <name type="synonym">Peniophora carnosa</name>
    <dbReference type="NCBI Taxonomy" id="650164"/>
    <lineage>
        <taxon>Eukaryota</taxon>
        <taxon>Fungi</taxon>
        <taxon>Dikarya</taxon>
        <taxon>Basidiomycota</taxon>
        <taxon>Agaricomycotina</taxon>
        <taxon>Agaricomycetes</taxon>
        <taxon>Polyporales</taxon>
        <taxon>Phanerochaetaceae</taxon>
        <taxon>Phanerochaete</taxon>
    </lineage>
</organism>
<accession>K5VWQ2</accession>
<proteinExistence type="predicted"/>
<dbReference type="GeneID" id="18918429"/>
<gene>
    <name evidence="1" type="ORF">PHACADRAFT_262965</name>
</gene>
<dbReference type="AlphaFoldDB" id="K5VWQ2"/>
<dbReference type="HOGENOM" id="CLU_031481_3_0_1"/>
<evidence type="ECO:0000313" key="1">
    <source>
        <dbReference type="EMBL" id="EKM51024.1"/>
    </source>
</evidence>
<dbReference type="EMBL" id="JH930477">
    <property type="protein sequence ID" value="EKM51024.1"/>
    <property type="molecule type" value="Genomic_DNA"/>
</dbReference>
<dbReference type="Proteomes" id="UP000008370">
    <property type="component" value="Unassembled WGS sequence"/>
</dbReference>
<dbReference type="RefSeq" id="XP_007400183.1">
    <property type="nucleotide sequence ID" value="XM_007400121.1"/>
</dbReference>
<evidence type="ECO:0000313" key="2">
    <source>
        <dbReference type="Proteomes" id="UP000008370"/>
    </source>
</evidence>
<name>K5VWQ2_PHACS</name>
<protein>
    <submittedName>
        <fullName evidence="1">Uncharacterized protein</fullName>
    </submittedName>
</protein>
<dbReference type="OrthoDB" id="3222645at2759"/>
<keyword evidence="2" id="KW-1185">Reference proteome</keyword>
<dbReference type="InParanoid" id="K5VWQ2"/>
<reference evidence="1 2" key="1">
    <citation type="journal article" date="2012" name="BMC Genomics">
        <title>Comparative genomics of the white-rot fungi, Phanerochaete carnosa and P. chrysosporium, to elucidate the genetic basis of the distinct wood types they colonize.</title>
        <authorList>
            <person name="Suzuki H."/>
            <person name="MacDonald J."/>
            <person name="Syed K."/>
            <person name="Salamov A."/>
            <person name="Hori C."/>
            <person name="Aerts A."/>
            <person name="Henrissat B."/>
            <person name="Wiebenga A."/>
            <person name="vanKuyk P.A."/>
            <person name="Barry K."/>
            <person name="Lindquist E."/>
            <person name="LaButti K."/>
            <person name="Lapidus A."/>
            <person name="Lucas S."/>
            <person name="Coutinho P."/>
            <person name="Gong Y."/>
            <person name="Samejima M."/>
            <person name="Mahadevan R."/>
            <person name="Abou-Zaid M."/>
            <person name="de Vries R.P."/>
            <person name="Igarashi K."/>
            <person name="Yadav J.S."/>
            <person name="Grigoriev I.V."/>
            <person name="Master E.R."/>
        </authorList>
    </citation>
    <scope>NUCLEOTIDE SEQUENCE [LARGE SCALE GENOMIC DNA]</scope>
    <source>
        <strain evidence="1 2">HHB-10118-sp</strain>
    </source>
</reference>